<dbReference type="AlphaFoldDB" id="A0AAV4X8J7"/>
<sequence length="83" mass="9188">MRLIGIFSCREDRDRAKDAGVRPEEAVCRQYGLENLSLLVSDPLRSPRMTRATPLCRSPPGAGRRVECLAAESTCGQVELQVQ</sequence>
<proteinExistence type="predicted"/>
<dbReference type="Proteomes" id="UP001054945">
    <property type="component" value="Unassembled WGS sequence"/>
</dbReference>
<keyword evidence="2" id="KW-1185">Reference proteome</keyword>
<accession>A0AAV4X8J7</accession>
<protein>
    <submittedName>
        <fullName evidence="1">Uncharacterized protein</fullName>
    </submittedName>
</protein>
<gene>
    <name evidence="1" type="ORF">CEXT_667241</name>
</gene>
<organism evidence="1 2">
    <name type="scientific">Caerostris extrusa</name>
    <name type="common">Bark spider</name>
    <name type="synonym">Caerostris bankana</name>
    <dbReference type="NCBI Taxonomy" id="172846"/>
    <lineage>
        <taxon>Eukaryota</taxon>
        <taxon>Metazoa</taxon>
        <taxon>Ecdysozoa</taxon>
        <taxon>Arthropoda</taxon>
        <taxon>Chelicerata</taxon>
        <taxon>Arachnida</taxon>
        <taxon>Araneae</taxon>
        <taxon>Araneomorphae</taxon>
        <taxon>Entelegynae</taxon>
        <taxon>Araneoidea</taxon>
        <taxon>Araneidae</taxon>
        <taxon>Caerostris</taxon>
    </lineage>
</organism>
<dbReference type="EMBL" id="BPLR01017430">
    <property type="protein sequence ID" value="GIY91581.1"/>
    <property type="molecule type" value="Genomic_DNA"/>
</dbReference>
<reference evidence="1 2" key="1">
    <citation type="submission" date="2021-06" db="EMBL/GenBank/DDBJ databases">
        <title>Caerostris extrusa draft genome.</title>
        <authorList>
            <person name="Kono N."/>
            <person name="Arakawa K."/>
        </authorList>
    </citation>
    <scope>NUCLEOTIDE SEQUENCE [LARGE SCALE GENOMIC DNA]</scope>
</reference>
<comment type="caution">
    <text evidence="1">The sequence shown here is derived from an EMBL/GenBank/DDBJ whole genome shotgun (WGS) entry which is preliminary data.</text>
</comment>
<evidence type="ECO:0000313" key="1">
    <source>
        <dbReference type="EMBL" id="GIY91581.1"/>
    </source>
</evidence>
<name>A0AAV4X8J7_CAEEX</name>
<evidence type="ECO:0000313" key="2">
    <source>
        <dbReference type="Proteomes" id="UP001054945"/>
    </source>
</evidence>